<dbReference type="Proteomes" id="UP000006546">
    <property type="component" value="Chromosome"/>
</dbReference>
<evidence type="ECO:0000313" key="1">
    <source>
        <dbReference type="EMBL" id="AEE17333.1"/>
    </source>
</evidence>
<evidence type="ECO:0000313" key="2">
    <source>
        <dbReference type="Proteomes" id="UP000006546"/>
    </source>
</evidence>
<dbReference type="eggNOG" id="ENOG5032WII">
    <property type="taxonomic scope" value="Bacteria"/>
</dbReference>
<dbReference type="AlphaFoldDB" id="F4LJ24"/>
<dbReference type="KEGG" id="tbe:Trebr_1914"/>
<reference evidence="2" key="1">
    <citation type="submission" date="2011-04" db="EMBL/GenBank/DDBJ databases">
        <title>The complete genome of Treponema brennaborense DSM 12168.</title>
        <authorList>
            <person name="Lucas S."/>
            <person name="Han J."/>
            <person name="Lapidus A."/>
            <person name="Bruce D."/>
            <person name="Goodwin L."/>
            <person name="Pitluck S."/>
            <person name="Peters L."/>
            <person name="Kyrpides N."/>
            <person name="Mavromatis K."/>
            <person name="Ivanova N."/>
            <person name="Mikhailova N."/>
            <person name="Pagani I."/>
            <person name="Teshima H."/>
            <person name="Detter J.C."/>
            <person name="Tapia R."/>
            <person name="Han C."/>
            <person name="Land M."/>
            <person name="Hauser L."/>
            <person name="Markowitz V."/>
            <person name="Cheng J.-F."/>
            <person name="Hugenholtz P."/>
            <person name="Woyke T."/>
            <person name="Wu D."/>
            <person name="Gronow S."/>
            <person name="Wellnitz S."/>
            <person name="Brambilla E."/>
            <person name="Klenk H.-P."/>
            <person name="Eisen J.A."/>
        </authorList>
    </citation>
    <scope>NUCLEOTIDE SEQUENCE [LARGE SCALE GENOMIC DNA]</scope>
    <source>
        <strain evidence="2">DSM 12168 / CIP 105900 / DD5/3</strain>
    </source>
</reference>
<dbReference type="EMBL" id="CP002696">
    <property type="protein sequence ID" value="AEE17333.1"/>
    <property type="molecule type" value="Genomic_DNA"/>
</dbReference>
<keyword evidence="2" id="KW-1185">Reference proteome</keyword>
<name>F4LJ24_TREBD</name>
<dbReference type="Gene3D" id="1.25.40.920">
    <property type="entry name" value="TRAP transporter T-component"/>
    <property type="match status" value="1"/>
</dbReference>
<dbReference type="OrthoDB" id="356798at2"/>
<dbReference type="InterPro" id="IPR031823">
    <property type="entry name" value="TatT"/>
</dbReference>
<protein>
    <submittedName>
        <fullName evidence="1">Uncharacterized protein</fullName>
    </submittedName>
</protein>
<dbReference type="Pfam" id="PF16811">
    <property type="entry name" value="TAtT"/>
    <property type="match status" value="1"/>
</dbReference>
<gene>
    <name evidence="1" type="ordered locus">Trebr_1914</name>
</gene>
<organism evidence="1 2">
    <name type="scientific">Treponema brennaborense (strain DSM 12168 / CIP 105900 / DD5/3)</name>
    <dbReference type="NCBI Taxonomy" id="906968"/>
    <lineage>
        <taxon>Bacteria</taxon>
        <taxon>Pseudomonadati</taxon>
        <taxon>Spirochaetota</taxon>
        <taxon>Spirochaetia</taxon>
        <taxon>Spirochaetales</taxon>
        <taxon>Treponemataceae</taxon>
        <taxon>Treponema</taxon>
    </lineage>
</organism>
<proteinExistence type="predicted"/>
<dbReference type="HOGENOM" id="CLU_074357_0_0_12"/>
<dbReference type="InterPro" id="IPR038537">
    <property type="entry name" value="TatT_sf"/>
</dbReference>
<accession>F4LJ24</accession>
<dbReference type="STRING" id="906968.Trebr_1914"/>
<sequence>MILKIGAGCISFRFLLLLNDMRSLFRVCCAVFSSAALFFSCSLTKNIAVNSVSDMLAGGGDSDTALLALTGETDVRLVADFFPTALKLYEVLHFQNPRHVGLAVTTGSLYVMYANAFVQAEAEMLPIDRFGEQTEQFGRAKLFYLRGREYVLNALDTAYAGFAAAVRSSDADRVASAAARLKKSDVNAVYWLCAGWLGAFALDPLDPELLASSGSAVVLLERAAELDGSYNGGALWDVLAAYYAAAPAGFGGDPERAAFCQQESMRLSGGKVPGPYITYAVSFCVPAQDKAGFVDALRAALRIDPDEQPSSRLATVIAQKKAAWLLDHTDDYFIDWN</sequence>